<feature type="region of interest" description="Disordered" evidence="1">
    <location>
        <begin position="100"/>
        <end position="122"/>
    </location>
</feature>
<name>A0A803P1P6_CANSA</name>
<evidence type="ECO:0000256" key="1">
    <source>
        <dbReference type="SAM" id="MobiDB-lite"/>
    </source>
</evidence>
<reference evidence="2" key="1">
    <citation type="submission" date="2018-11" db="EMBL/GenBank/DDBJ databases">
        <authorList>
            <person name="Grassa J C."/>
        </authorList>
    </citation>
    <scope>NUCLEOTIDE SEQUENCE [LARGE SCALE GENOMIC DNA]</scope>
</reference>
<accession>A0A803P1P6</accession>
<evidence type="ECO:0000313" key="3">
    <source>
        <dbReference type="Proteomes" id="UP000596661"/>
    </source>
</evidence>
<dbReference type="AlphaFoldDB" id="A0A803P1P6"/>
<reference evidence="2" key="2">
    <citation type="submission" date="2021-03" db="UniProtKB">
        <authorList>
            <consortium name="EnsemblPlants"/>
        </authorList>
    </citation>
    <scope>IDENTIFICATION</scope>
</reference>
<dbReference type="Gramene" id="evm.model.02.582">
    <property type="protein sequence ID" value="cds.evm.model.02.582"/>
    <property type="gene ID" value="evm.TU.02.582"/>
</dbReference>
<feature type="region of interest" description="Disordered" evidence="1">
    <location>
        <begin position="45"/>
        <end position="86"/>
    </location>
</feature>
<proteinExistence type="predicted"/>
<dbReference type="EnsemblPlants" id="evm.model.02.582">
    <property type="protein sequence ID" value="cds.evm.model.02.582"/>
    <property type="gene ID" value="evm.TU.02.582"/>
</dbReference>
<organism evidence="2 3">
    <name type="scientific">Cannabis sativa</name>
    <name type="common">Hemp</name>
    <name type="synonym">Marijuana</name>
    <dbReference type="NCBI Taxonomy" id="3483"/>
    <lineage>
        <taxon>Eukaryota</taxon>
        <taxon>Viridiplantae</taxon>
        <taxon>Streptophyta</taxon>
        <taxon>Embryophyta</taxon>
        <taxon>Tracheophyta</taxon>
        <taxon>Spermatophyta</taxon>
        <taxon>Magnoliopsida</taxon>
        <taxon>eudicotyledons</taxon>
        <taxon>Gunneridae</taxon>
        <taxon>Pentapetalae</taxon>
        <taxon>rosids</taxon>
        <taxon>fabids</taxon>
        <taxon>Rosales</taxon>
        <taxon>Cannabaceae</taxon>
        <taxon>Cannabis</taxon>
    </lineage>
</organism>
<feature type="region of interest" description="Disordered" evidence="1">
    <location>
        <begin position="1"/>
        <end position="21"/>
    </location>
</feature>
<evidence type="ECO:0000313" key="2">
    <source>
        <dbReference type="EnsemblPlants" id="cds.evm.model.02.582"/>
    </source>
</evidence>
<feature type="compositionally biased region" description="Polar residues" evidence="1">
    <location>
        <begin position="9"/>
        <end position="21"/>
    </location>
</feature>
<dbReference type="EMBL" id="UZAU01000120">
    <property type="status" value="NOT_ANNOTATED_CDS"/>
    <property type="molecule type" value="Genomic_DNA"/>
</dbReference>
<feature type="compositionally biased region" description="Polar residues" evidence="1">
    <location>
        <begin position="104"/>
        <end position="122"/>
    </location>
</feature>
<keyword evidence="3" id="KW-1185">Reference proteome</keyword>
<protein>
    <submittedName>
        <fullName evidence="2">Uncharacterized protein</fullName>
    </submittedName>
</protein>
<sequence length="122" mass="13181">MIQIDLKSHNNPSKPSMQNKCHLSTRGYSHQLSHVILATNPNVQAPIDSRIDNPNARLPPLGNPSMRTRTGGSVPAGTNTRTTRITTPLIEIKLSVQEVGITDTPYTGETGSGTSQPSKREP</sequence>
<dbReference type="Proteomes" id="UP000596661">
    <property type="component" value="Chromosome 2"/>
</dbReference>